<dbReference type="Proteomes" id="UP000000226">
    <property type="component" value="Chromosome 4"/>
</dbReference>
<evidence type="ECO:0000313" key="1">
    <source>
        <dbReference type="EMBL" id="ESW23910.1"/>
    </source>
</evidence>
<dbReference type="EMBL" id="CM002291">
    <property type="protein sequence ID" value="ESW23910.1"/>
    <property type="molecule type" value="Genomic_DNA"/>
</dbReference>
<proteinExistence type="predicted"/>
<organism evidence="1 2">
    <name type="scientific">Phaseolus vulgaris</name>
    <name type="common">Kidney bean</name>
    <name type="synonym">French bean</name>
    <dbReference type="NCBI Taxonomy" id="3885"/>
    <lineage>
        <taxon>Eukaryota</taxon>
        <taxon>Viridiplantae</taxon>
        <taxon>Streptophyta</taxon>
        <taxon>Embryophyta</taxon>
        <taxon>Tracheophyta</taxon>
        <taxon>Spermatophyta</taxon>
        <taxon>Magnoliopsida</taxon>
        <taxon>eudicotyledons</taxon>
        <taxon>Gunneridae</taxon>
        <taxon>Pentapetalae</taxon>
        <taxon>rosids</taxon>
        <taxon>fabids</taxon>
        <taxon>Fabales</taxon>
        <taxon>Fabaceae</taxon>
        <taxon>Papilionoideae</taxon>
        <taxon>50 kb inversion clade</taxon>
        <taxon>NPAAA clade</taxon>
        <taxon>indigoferoid/millettioid clade</taxon>
        <taxon>Phaseoleae</taxon>
        <taxon>Phaseolus</taxon>
    </lineage>
</organism>
<protein>
    <submittedName>
        <fullName evidence="1">Uncharacterized protein</fullName>
    </submittedName>
</protein>
<sequence>MLAFISCGRGILLVWSSRSSIAVVTLSEFGLAVVTFVSCGGCVISVLYFDCVSVVICYWVRENCALSILFAARHFILGKLVMVSTYPKGGKAYFKELRLRRQAN</sequence>
<gene>
    <name evidence="1" type="ORF">PHAVU_004G086600g</name>
</gene>
<reference evidence="2" key="1">
    <citation type="journal article" date="2014" name="Nat. Genet.">
        <title>A reference genome for common bean and genome-wide analysis of dual domestications.</title>
        <authorList>
            <person name="Schmutz J."/>
            <person name="McClean P.E."/>
            <person name="Mamidi S."/>
            <person name="Wu G.A."/>
            <person name="Cannon S.B."/>
            <person name="Grimwood J."/>
            <person name="Jenkins J."/>
            <person name="Shu S."/>
            <person name="Song Q."/>
            <person name="Chavarro C."/>
            <person name="Torres-Torres M."/>
            <person name="Geffroy V."/>
            <person name="Moghaddam S.M."/>
            <person name="Gao D."/>
            <person name="Abernathy B."/>
            <person name="Barry K."/>
            <person name="Blair M."/>
            <person name="Brick M.A."/>
            <person name="Chovatia M."/>
            <person name="Gepts P."/>
            <person name="Goodstein D.M."/>
            <person name="Gonzales M."/>
            <person name="Hellsten U."/>
            <person name="Hyten D.L."/>
            <person name="Jia G."/>
            <person name="Kelly J.D."/>
            <person name="Kudrna D."/>
            <person name="Lee R."/>
            <person name="Richard M.M."/>
            <person name="Miklas P.N."/>
            <person name="Osorno J.M."/>
            <person name="Rodrigues J."/>
            <person name="Thareau V."/>
            <person name="Urrea C.A."/>
            <person name="Wang M."/>
            <person name="Yu Y."/>
            <person name="Zhang M."/>
            <person name="Wing R.A."/>
            <person name="Cregan P.B."/>
            <person name="Rokhsar D.S."/>
            <person name="Jackson S.A."/>
        </authorList>
    </citation>
    <scope>NUCLEOTIDE SEQUENCE [LARGE SCALE GENOMIC DNA]</scope>
    <source>
        <strain evidence="2">cv. G19833</strain>
    </source>
</reference>
<keyword evidence="2" id="KW-1185">Reference proteome</keyword>
<accession>V7C3P4</accession>
<dbReference type="AlphaFoldDB" id="V7C3P4"/>
<dbReference type="Gramene" id="ESW23910">
    <property type="protein sequence ID" value="ESW23910"/>
    <property type="gene ID" value="PHAVU_004G086600g"/>
</dbReference>
<evidence type="ECO:0000313" key="2">
    <source>
        <dbReference type="Proteomes" id="UP000000226"/>
    </source>
</evidence>
<name>V7C3P4_PHAVU</name>